<dbReference type="GO" id="GO:0005737">
    <property type="term" value="C:cytoplasm"/>
    <property type="evidence" value="ECO:0007669"/>
    <property type="project" value="TreeGrafter"/>
</dbReference>
<gene>
    <name evidence="5" type="ORF">AMSG_02975</name>
</gene>
<dbReference type="PANTHER" id="PTHR22997:SF0">
    <property type="entry name" value="PIH1 DOMAIN-CONTAINING PROTEIN 1"/>
    <property type="match status" value="1"/>
</dbReference>
<name>A0A0L0D2I9_THETB</name>
<evidence type="ECO:0000313" key="6">
    <source>
        <dbReference type="Proteomes" id="UP000054408"/>
    </source>
</evidence>
<dbReference type="AlphaFoldDB" id="A0A0L0D2I9"/>
<dbReference type="OrthoDB" id="546764at2759"/>
<keyword evidence="6" id="KW-1185">Reference proteome</keyword>
<dbReference type="InterPro" id="IPR041442">
    <property type="entry name" value="PIH1D1/2/3_CS-like"/>
</dbReference>
<sequence length="336" mass="35073">MEELWNKLDEMAVKDPETYAKLVASAAAAEEDGDAKGGLSGQGSSGKGVFIAPDPGLVLKMALPGGKGKLFVNVCSHERIEPPVPMTPAQAATRGIDLDALPASDVPMRYPLSSGELREAVDKSGKPCKVWDVVLNPLAVDEARAAPDKAWFIAQLVLQTCEGKHALGIDLDSLAITDVKFLKNRKYWDLPVRPQYIADRAAERAGTSPAIITSEVAANEAATGEALLSASKSKVLSSRPNSTAKAKAGPTPLAPVMDVVPGPTGAPAKLVITIDVSAASAPCVLSIAPAPQLKLGSVSLDLPFAVDGNRVMAQFDRASTTLTVRMPVVGRLTAPQ</sequence>
<proteinExistence type="inferred from homology"/>
<evidence type="ECO:0000256" key="1">
    <source>
        <dbReference type="ARBA" id="ARBA00008511"/>
    </source>
</evidence>
<evidence type="ECO:0000256" key="2">
    <source>
        <dbReference type="ARBA" id="ARBA00040540"/>
    </source>
</evidence>
<dbReference type="PANTHER" id="PTHR22997">
    <property type="entry name" value="PIH1 DOMAIN-CONTAINING PROTEIN 1"/>
    <property type="match status" value="1"/>
</dbReference>
<dbReference type="STRING" id="461836.A0A0L0D2I9"/>
<feature type="domain" description="PIH1 N-terminal" evidence="3">
    <location>
        <begin position="45"/>
        <end position="189"/>
    </location>
</feature>
<reference evidence="5 6" key="1">
    <citation type="submission" date="2010-05" db="EMBL/GenBank/DDBJ databases">
        <title>The Genome Sequence of Thecamonas trahens ATCC 50062.</title>
        <authorList>
            <consortium name="The Broad Institute Genome Sequencing Platform"/>
            <person name="Russ C."/>
            <person name="Cuomo C."/>
            <person name="Shea T."/>
            <person name="Young S.K."/>
            <person name="Zeng Q."/>
            <person name="Koehrsen M."/>
            <person name="Haas B."/>
            <person name="Borodovsky M."/>
            <person name="Guigo R."/>
            <person name="Alvarado L."/>
            <person name="Berlin A."/>
            <person name="Bochicchio J."/>
            <person name="Borenstein D."/>
            <person name="Chapman S."/>
            <person name="Chen Z."/>
            <person name="Freedman E."/>
            <person name="Gellesch M."/>
            <person name="Goldberg J."/>
            <person name="Griggs A."/>
            <person name="Gujja S."/>
            <person name="Heilman E."/>
            <person name="Heiman D."/>
            <person name="Hepburn T."/>
            <person name="Howarth C."/>
            <person name="Jen D."/>
            <person name="Larson L."/>
            <person name="Mehta T."/>
            <person name="Park D."/>
            <person name="Pearson M."/>
            <person name="Roberts A."/>
            <person name="Saif S."/>
            <person name="Shenoy N."/>
            <person name="Sisk P."/>
            <person name="Stolte C."/>
            <person name="Sykes S."/>
            <person name="Thomson T."/>
            <person name="Walk T."/>
            <person name="White J."/>
            <person name="Yandava C."/>
            <person name="Burger G."/>
            <person name="Gray M.W."/>
            <person name="Holland P.W.H."/>
            <person name="King N."/>
            <person name="Lang F.B.F."/>
            <person name="Roger A.J."/>
            <person name="Ruiz-Trillo I."/>
            <person name="Lander E."/>
            <person name="Nusbaum C."/>
        </authorList>
    </citation>
    <scope>NUCLEOTIDE SEQUENCE [LARGE SCALE GENOMIC DNA]</scope>
    <source>
        <strain evidence="5 6">ATCC 50062</strain>
    </source>
</reference>
<dbReference type="EMBL" id="GL349443">
    <property type="protein sequence ID" value="KNC46539.1"/>
    <property type="molecule type" value="Genomic_DNA"/>
</dbReference>
<comment type="similarity">
    <text evidence="1">Belongs to the PIH1 family.</text>
</comment>
<dbReference type="Proteomes" id="UP000054408">
    <property type="component" value="Unassembled WGS sequence"/>
</dbReference>
<dbReference type="GeneID" id="25562619"/>
<dbReference type="Pfam" id="PF18201">
    <property type="entry name" value="PIH1_CS"/>
    <property type="match status" value="1"/>
</dbReference>
<dbReference type="InterPro" id="IPR012981">
    <property type="entry name" value="PIH1_N"/>
</dbReference>
<evidence type="ECO:0000259" key="3">
    <source>
        <dbReference type="Pfam" id="PF08190"/>
    </source>
</evidence>
<evidence type="ECO:0000259" key="4">
    <source>
        <dbReference type="Pfam" id="PF18201"/>
    </source>
</evidence>
<dbReference type="InterPro" id="IPR050734">
    <property type="entry name" value="PIH1/Kintoun_subfamily"/>
</dbReference>
<evidence type="ECO:0000313" key="5">
    <source>
        <dbReference type="EMBL" id="KNC46539.1"/>
    </source>
</evidence>
<accession>A0A0L0D2I9</accession>
<dbReference type="RefSeq" id="XP_013760320.1">
    <property type="nucleotide sequence ID" value="XM_013904866.1"/>
</dbReference>
<organism evidence="5 6">
    <name type="scientific">Thecamonas trahens ATCC 50062</name>
    <dbReference type="NCBI Taxonomy" id="461836"/>
    <lineage>
        <taxon>Eukaryota</taxon>
        <taxon>Apusozoa</taxon>
        <taxon>Apusomonadida</taxon>
        <taxon>Apusomonadidae</taxon>
        <taxon>Thecamonas</taxon>
    </lineage>
</organism>
<feature type="domain" description="PIH1D1/2/3 CS-like" evidence="4">
    <location>
        <begin position="298"/>
        <end position="329"/>
    </location>
</feature>
<dbReference type="Pfam" id="PF08190">
    <property type="entry name" value="PIH1"/>
    <property type="match status" value="1"/>
</dbReference>
<protein>
    <recommendedName>
        <fullName evidence="2">PIH1 domain-containing protein 1</fullName>
    </recommendedName>
</protein>